<gene>
    <name evidence="1" type="ORF">ALNOE001_07380</name>
</gene>
<evidence type="ECO:0000313" key="2">
    <source>
        <dbReference type="Proteomes" id="UP000253099"/>
    </source>
</evidence>
<evidence type="ECO:0000313" key="1">
    <source>
        <dbReference type="EMBL" id="RBQ23682.1"/>
    </source>
</evidence>
<proteinExistence type="predicted"/>
<dbReference type="AlphaFoldDB" id="A0A366MDY8"/>
<comment type="caution">
    <text evidence="1">The sequence shown here is derived from an EMBL/GenBank/DDBJ whole genome shotgun (WGS) entry which is preliminary data.</text>
</comment>
<accession>A0A366MDY8</accession>
<keyword evidence="2" id="KW-1185">Reference proteome</keyword>
<dbReference type="Proteomes" id="UP000253099">
    <property type="component" value="Unassembled WGS sequence"/>
</dbReference>
<reference evidence="1 2" key="1">
    <citation type="submission" date="2018-06" db="EMBL/GenBank/DDBJ databases">
        <title>Genomic insight into two independent archaeal endosymbiosis events.</title>
        <authorList>
            <person name="Lind A.E."/>
            <person name="Lewis W.H."/>
            <person name="Spang A."/>
            <person name="Guy L."/>
            <person name="Embley M.T."/>
            <person name="Ettema T.J.G."/>
        </authorList>
    </citation>
    <scope>NUCLEOTIDE SEQUENCE [LARGE SCALE GENOMIC DNA]</scope>
    <source>
        <strain evidence="1">NOE</strain>
    </source>
</reference>
<protein>
    <submittedName>
        <fullName evidence="1">Uncharacterized protein</fullName>
    </submittedName>
</protein>
<dbReference type="EMBL" id="NIZT01000020">
    <property type="protein sequence ID" value="RBQ23682.1"/>
    <property type="molecule type" value="Genomic_DNA"/>
</dbReference>
<name>A0A366MDY8_9EURY</name>
<organism evidence="1 2">
    <name type="scientific">Candidatus Methanobinarius endosymbioticus</name>
    <dbReference type="NCBI Taxonomy" id="2006182"/>
    <lineage>
        <taxon>Archaea</taxon>
        <taxon>Methanobacteriati</taxon>
        <taxon>Methanobacteriota</taxon>
        <taxon>Methanomada group</taxon>
        <taxon>Methanobacteria</taxon>
        <taxon>Methanobacteriales</taxon>
        <taxon>Methanobacteriaceae</taxon>
        <taxon>Candidatus Methanobinarius</taxon>
    </lineage>
</organism>
<sequence>MWVFLEHSPQRFLVKENEANKIASEFKINDNGIIIKIIYNNDIIKLLWKDILKVPKEFYHPTDGQKEITITPPPLLKSS</sequence>